<evidence type="ECO:0000256" key="2">
    <source>
        <dbReference type="SAM" id="SignalP"/>
    </source>
</evidence>
<gene>
    <name evidence="3" type="ORF">SAMN05421748_11230</name>
</gene>
<keyword evidence="4" id="KW-1185">Reference proteome</keyword>
<dbReference type="AlphaFoldDB" id="A0A285IUA9"/>
<accession>A0A285IUA9</accession>
<organism evidence="3 4">
    <name type="scientific">Paractinoplanes atraurantiacus</name>
    <dbReference type="NCBI Taxonomy" id="1036182"/>
    <lineage>
        <taxon>Bacteria</taxon>
        <taxon>Bacillati</taxon>
        <taxon>Actinomycetota</taxon>
        <taxon>Actinomycetes</taxon>
        <taxon>Micromonosporales</taxon>
        <taxon>Micromonosporaceae</taxon>
        <taxon>Paractinoplanes</taxon>
    </lineage>
</organism>
<feature type="signal peptide" evidence="2">
    <location>
        <begin position="1"/>
        <end position="20"/>
    </location>
</feature>
<protein>
    <recommendedName>
        <fullName evidence="5">BON domain-containing protein</fullName>
    </recommendedName>
</protein>
<keyword evidence="2" id="KW-0732">Signal</keyword>
<dbReference type="EMBL" id="OBDY01000012">
    <property type="protein sequence ID" value="SNY51615.1"/>
    <property type="molecule type" value="Genomic_DNA"/>
</dbReference>
<feature type="chain" id="PRO_5038966486" description="BON domain-containing protein" evidence="2">
    <location>
        <begin position="21"/>
        <end position="127"/>
    </location>
</feature>
<evidence type="ECO:0008006" key="5">
    <source>
        <dbReference type="Google" id="ProtNLM"/>
    </source>
</evidence>
<feature type="region of interest" description="Disordered" evidence="1">
    <location>
        <begin position="20"/>
        <end position="47"/>
    </location>
</feature>
<dbReference type="Proteomes" id="UP000219612">
    <property type="component" value="Unassembled WGS sequence"/>
</dbReference>
<evidence type="ECO:0000313" key="3">
    <source>
        <dbReference type="EMBL" id="SNY51615.1"/>
    </source>
</evidence>
<dbReference type="PROSITE" id="PS51257">
    <property type="entry name" value="PROKAR_LIPOPROTEIN"/>
    <property type="match status" value="1"/>
</dbReference>
<feature type="compositionally biased region" description="Low complexity" evidence="1">
    <location>
        <begin position="20"/>
        <end position="30"/>
    </location>
</feature>
<sequence length="127" mass="13334">MIRSALLPVCLILGLAACTADDSPSPAPSSQGTGTIELVPDDTNPDDRVAEILTGEATLVSHAFNNGVIQVGVRSSVDERLRLCDRLADEFRDNQAVDQILVTAVPAAPLVHWNSSDAQCTADPATP</sequence>
<proteinExistence type="predicted"/>
<name>A0A285IUA9_9ACTN</name>
<evidence type="ECO:0000313" key="4">
    <source>
        <dbReference type="Proteomes" id="UP000219612"/>
    </source>
</evidence>
<reference evidence="3 4" key="1">
    <citation type="submission" date="2017-09" db="EMBL/GenBank/DDBJ databases">
        <authorList>
            <person name="Ehlers B."/>
            <person name="Leendertz F.H."/>
        </authorList>
    </citation>
    <scope>NUCLEOTIDE SEQUENCE [LARGE SCALE GENOMIC DNA]</scope>
    <source>
        <strain evidence="3 4">CGMCC 4.6857</strain>
    </source>
</reference>
<evidence type="ECO:0000256" key="1">
    <source>
        <dbReference type="SAM" id="MobiDB-lite"/>
    </source>
</evidence>
<dbReference type="RefSeq" id="WP_097322652.1">
    <property type="nucleotide sequence ID" value="NZ_OBDY01000012.1"/>
</dbReference>